<dbReference type="InterPro" id="IPR036736">
    <property type="entry name" value="ACP-like_sf"/>
</dbReference>
<dbReference type="InterPro" id="IPR001242">
    <property type="entry name" value="Condensation_dom"/>
</dbReference>
<dbReference type="Pfam" id="PF00668">
    <property type="entry name" value="Condensation"/>
    <property type="match status" value="2"/>
</dbReference>
<feature type="domain" description="Carrier" evidence="5">
    <location>
        <begin position="670"/>
        <end position="745"/>
    </location>
</feature>
<gene>
    <name evidence="7" type="ORF">CLV43_105339</name>
</gene>
<dbReference type="GO" id="GO:0043041">
    <property type="term" value="P:amino acid activation for nonribosomal peptide biosynthetic process"/>
    <property type="evidence" value="ECO:0007669"/>
    <property type="project" value="TreeGrafter"/>
</dbReference>
<dbReference type="PROSITE" id="PS00012">
    <property type="entry name" value="PHOSPHOPANTETHEINE"/>
    <property type="match status" value="1"/>
</dbReference>
<dbReference type="Gene3D" id="1.10.1200.10">
    <property type="entry name" value="ACP-like"/>
    <property type="match status" value="2"/>
</dbReference>
<accession>A0A2T0T7G7</accession>
<dbReference type="SUPFAM" id="SSF47336">
    <property type="entry name" value="ACP-like"/>
    <property type="match status" value="2"/>
</dbReference>
<dbReference type="SUPFAM" id="SSF53901">
    <property type="entry name" value="Thiolase-like"/>
    <property type="match status" value="1"/>
</dbReference>
<dbReference type="InterPro" id="IPR025110">
    <property type="entry name" value="AMP-bd_C"/>
</dbReference>
<dbReference type="SMART" id="SM00823">
    <property type="entry name" value="PKS_PP"/>
    <property type="match status" value="2"/>
</dbReference>
<comment type="caution">
    <text evidence="7">The sequence shown here is derived from an EMBL/GenBank/DDBJ whole genome shotgun (WGS) entry which is preliminary data.</text>
</comment>
<dbReference type="Gene3D" id="3.30.559.30">
    <property type="entry name" value="Nonribosomal peptide synthetase, condensation domain"/>
    <property type="match status" value="2"/>
</dbReference>
<dbReference type="GO" id="GO:0044550">
    <property type="term" value="P:secondary metabolite biosynthetic process"/>
    <property type="evidence" value="ECO:0007669"/>
    <property type="project" value="TreeGrafter"/>
</dbReference>
<dbReference type="InterPro" id="IPR042099">
    <property type="entry name" value="ANL_N_sf"/>
</dbReference>
<feature type="domain" description="Carrier" evidence="5">
    <location>
        <begin position="1702"/>
        <end position="1776"/>
    </location>
</feature>
<feature type="domain" description="Ketosynthase family 3 (KS3)" evidence="6">
    <location>
        <begin position="3"/>
        <end position="411"/>
    </location>
</feature>
<evidence type="ECO:0000259" key="5">
    <source>
        <dbReference type="PROSITE" id="PS50075"/>
    </source>
</evidence>
<dbReference type="Gene3D" id="3.40.47.10">
    <property type="match status" value="1"/>
</dbReference>
<dbReference type="Pfam" id="PF16197">
    <property type="entry name" value="KAsynt_C_assoc"/>
    <property type="match status" value="1"/>
</dbReference>
<dbReference type="Gene3D" id="3.30.300.30">
    <property type="match status" value="1"/>
</dbReference>
<evidence type="ECO:0000256" key="1">
    <source>
        <dbReference type="ARBA" id="ARBA00001957"/>
    </source>
</evidence>
<dbReference type="NCBIfam" id="TIGR01733">
    <property type="entry name" value="AA-adenyl-dom"/>
    <property type="match status" value="1"/>
</dbReference>
<dbReference type="InterPro" id="IPR045851">
    <property type="entry name" value="AMP-bd_C_sf"/>
</dbReference>
<dbReference type="InterPro" id="IPR020841">
    <property type="entry name" value="PKS_Beta-ketoAc_synthase_dom"/>
</dbReference>
<dbReference type="InterPro" id="IPR000873">
    <property type="entry name" value="AMP-dep_synth/lig_dom"/>
</dbReference>
<dbReference type="Pfam" id="PF00109">
    <property type="entry name" value="ketoacyl-synt"/>
    <property type="match status" value="1"/>
</dbReference>
<evidence type="ECO:0000259" key="6">
    <source>
        <dbReference type="PROSITE" id="PS52004"/>
    </source>
</evidence>
<dbReference type="SMART" id="SM00825">
    <property type="entry name" value="PKS_KS"/>
    <property type="match status" value="1"/>
</dbReference>
<dbReference type="InterPro" id="IPR006162">
    <property type="entry name" value="Ppantetheine_attach_site"/>
</dbReference>
<dbReference type="GO" id="GO:0005737">
    <property type="term" value="C:cytoplasm"/>
    <property type="evidence" value="ECO:0007669"/>
    <property type="project" value="TreeGrafter"/>
</dbReference>
<dbReference type="Gene3D" id="3.30.559.10">
    <property type="entry name" value="Chloramphenicol acetyltransferase-like domain"/>
    <property type="match status" value="2"/>
</dbReference>
<dbReference type="EMBL" id="PVTF01000005">
    <property type="protein sequence ID" value="PRY41581.1"/>
    <property type="molecule type" value="Genomic_DNA"/>
</dbReference>
<dbReference type="GO" id="GO:0031177">
    <property type="term" value="F:phosphopantetheine binding"/>
    <property type="evidence" value="ECO:0007669"/>
    <property type="project" value="InterPro"/>
</dbReference>
<dbReference type="InterPro" id="IPR009081">
    <property type="entry name" value="PP-bd_ACP"/>
</dbReference>
<dbReference type="Proteomes" id="UP000239494">
    <property type="component" value="Unassembled WGS sequence"/>
</dbReference>
<dbReference type="InterPro" id="IPR014031">
    <property type="entry name" value="Ketoacyl_synth_C"/>
</dbReference>
<dbReference type="PANTHER" id="PTHR45527">
    <property type="entry name" value="NONRIBOSOMAL PEPTIDE SYNTHETASE"/>
    <property type="match status" value="1"/>
</dbReference>
<dbReference type="InterPro" id="IPR032821">
    <property type="entry name" value="PKS_assoc"/>
</dbReference>
<dbReference type="CDD" id="cd19531">
    <property type="entry name" value="LCL_NRPS-like"/>
    <property type="match status" value="1"/>
</dbReference>
<keyword evidence="2" id="KW-0596">Phosphopantetheine</keyword>
<dbReference type="RefSeq" id="WP_106188587.1">
    <property type="nucleotide sequence ID" value="NZ_PVTF01000005.1"/>
</dbReference>
<dbReference type="InterPro" id="IPR023213">
    <property type="entry name" value="CAT-like_dom_sf"/>
</dbReference>
<dbReference type="InterPro" id="IPR010071">
    <property type="entry name" value="AA_adenyl_dom"/>
</dbReference>
<dbReference type="GO" id="GO:0016746">
    <property type="term" value="F:acyltransferase activity"/>
    <property type="evidence" value="ECO:0007669"/>
    <property type="project" value="InterPro"/>
</dbReference>
<dbReference type="GO" id="GO:0008610">
    <property type="term" value="P:lipid biosynthetic process"/>
    <property type="evidence" value="ECO:0007669"/>
    <property type="project" value="UniProtKB-ARBA"/>
</dbReference>
<keyword evidence="3" id="KW-0597">Phosphoprotein</keyword>
<dbReference type="CDD" id="cd00833">
    <property type="entry name" value="PKS"/>
    <property type="match status" value="1"/>
</dbReference>
<sequence>MDTEAIAVVGAAFALPGGVRTFDALHDALAAGQDAIRPPGRERAVNAGGRSDVDYVPRGYLDRVDLFDHRFFGLSRGESDLLDPHQRITLHLVHEALEHAGHAPSALRGTDTAVIISAPEPSYADLYTGEDSRQILGSLPAAAAARIAHFFDFTGPALVVDTACSGSLTAVALAVEQLRAGRTGLAVCGGLTVESVLVPARDHDPVPGVMSASGVCRPFDAAADGTVGGEGGGFVVLKRLSEALADQDNVLAVLRGVAVNQNGARAVGMSAPSSSAQAEVIRAAQQQAGVAPETIGYVEAHGSGTPLGDVVEVAGLAEAFPDGVPAIGSVKANFGHLDHAAGITGLLKVICALRRGIRYPTVHFDHVNPSFSAPVVVLTEPRDWPEDGRPRRAGLSSFGLTGTNVHVVVEQAPVRPAAPDDGEPRLVTVSAKTQAALGEYLRALADFTERTGHTLAQIAATVNEGRDDHPHRRAFVVRDVGELTDALRQAVPAEQPSPAQAPLVLLFSGDGEHWARQVELHRLVRSLGLDDTRMVGSGTGNLAVRLVRGRITPDEAESSAAGLSAEVDADGLRRAARGFVADGAVLLEMGEDGVLAREIAALEPGLPIVRLLGDRGPLGAVADLYELGVDVDWSAHHATSRPPWIEAPTYPFQPVPCWVPHAEPAGEPRRATGNLEEAVAAIWTRVLRATGIGPDSDYFDLGGTSIAGISLIRELEAELGVRLGFTELYGHRTVRALAALIAQRRGTAPEDWTIPVLPRGGRLPVSVGQEQLWYLDRLKPGTALYNIPVDLRYRGPLDREAMRGALADLSVRHEVMRTRIVADENGRPHALADVPPLDLRVVDMTSAGERELAEAVRREGARPFDLCAGPLVRAVLFALGEHDHQLLCTFHHIAFDGWSPRLFLRDLAELYAARVSGRAPVLPELPIQYPDFAGWQHSWLEEGRRARALDFWRTRLAGLPRLELPLDRPRPPVESHAGALFGFTLEREHAQRLREFSAAAGVTTFVTMLAVFDVLLNRWARHEDVVVGAATTGRVNPATHELIGYFNNLLPFRTGLAGRPGFREVVRRCAETVAGVLDHEELPFADIVADLRPQRDPSRHPLFTVAYTHQNTETHSADLPGLEANTPEEGGYGIVSGTSKFDLTLGLSDQDGGPMRCYLEYATDLFDESTMLAVSELYERIVVEVLDHPDRPLDELAHVDHRPVLAPRVGMAWDAVADGALVHDLVLEQAVRRPDRLAVVDRDGGHTYREIVAAAAALSRRLVAAGAGPEVAVPVIAGRGAGLVIAWLGVLGAGAAFAPIDPAVPTARRHGIIESLDPPVVVADAGIDAGARPVLVPGESADARPFPGGATDRNLAYVVHTSGSTGRPHGCGVEHRSLLTLLRRYGEAVGLSDHDRVAQFYAPGFDGAIMEVLSALVHGATLHVVPDVLSTPVDLARSLTGDGITVAAMPTALAELLVAERPHLPGLRVLGAGGDRLRARPPADAPYRMLNLYGPTECTVLTVYGPVAATGAELPDIGRPLAGTTAHVLDSRAEPVPAGAVGELYLGGVQVGRGYHAMPGLTAARYVPDPFGAEGARMYRTGDLVSVRPDGTLAFHGRVDDQLSIRGHRVEPAEVERVLTAHPGVGESAVVADGRGAAVPRLVAHVAGDALPDDGRLLAALGAQLPRHLVPARIVRHRTLPRTVNGKLDRAALTTHQGDPMSTPTDTERVLHGIWADLLGRESIGPDEDFFRIGGDSILSVGVAARAAGAGVSVSAQDVLRYPTLRKLAAVASPAVPPAAPVDSGPIPLTPLMLELLDAAEPVSPGAPDFVVSEVLEAAPGVRPDRLRAAFAELLRVQEPLRYRFRRNRLGWRIETAEAGSESIMDTKVLPLMDHDEELAVLTADAAELVGDLDLARGPLLRARYYDRGASRSALVLLVIHHFVHDEISTVPLLEDLNEALTGTGGGTVPARPAAWRDWSRLLNGLAQSDELAGECDYWTSVLRQGVTGTPPASADGDPGVVARMVEGERLAALLSASGPSSREAALCAVACGWSRWRGEPGAYLSTIGHGVPTPFRPEDRSRSVGWFTNAFPVHLPVDPATNAADALPEVTDVLRSVPNDGVGYGMLRRLSPSTPAVRELRSLAEPMGLVEHTASGMHPIGLGGPLSIRSMPIPLPLPSLLELHPLLLSTGVVDGRTEIRIVHSGRVSAKEAEVLADRIAEAFAELGAGT</sequence>
<evidence type="ECO:0000313" key="8">
    <source>
        <dbReference type="Proteomes" id="UP000239494"/>
    </source>
</evidence>
<dbReference type="Pfam" id="PF02801">
    <property type="entry name" value="Ketoacyl-synt_C"/>
    <property type="match status" value="1"/>
</dbReference>
<proteinExistence type="predicted"/>
<evidence type="ECO:0000256" key="4">
    <source>
        <dbReference type="ARBA" id="ARBA00022679"/>
    </source>
</evidence>
<dbReference type="Gene3D" id="3.30.70.3290">
    <property type="match status" value="1"/>
</dbReference>
<dbReference type="Pfam" id="PF00501">
    <property type="entry name" value="AMP-binding"/>
    <property type="match status" value="1"/>
</dbReference>
<dbReference type="InterPro" id="IPR016039">
    <property type="entry name" value="Thiolase-like"/>
</dbReference>
<name>A0A2T0T7G7_9PSEU</name>
<comment type="cofactor">
    <cofactor evidence="1">
        <name>pantetheine 4'-phosphate</name>
        <dbReference type="ChEBI" id="CHEBI:47942"/>
    </cofactor>
</comment>
<dbReference type="InterPro" id="IPR014030">
    <property type="entry name" value="Ketoacyl_synth_N"/>
</dbReference>
<dbReference type="SUPFAM" id="SSF56801">
    <property type="entry name" value="Acetyl-CoA synthetase-like"/>
    <property type="match status" value="1"/>
</dbReference>
<keyword evidence="8" id="KW-1185">Reference proteome</keyword>
<dbReference type="PROSITE" id="PS50075">
    <property type="entry name" value="CARRIER"/>
    <property type="match status" value="2"/>
</dbReference>
<dbReference type="Gene3D" id="3.40.50.12780">
    <property type="entry name" value="N-terminal domain of ligase-like"/>
    <property type="match status" value="1"/>
</dbReference>
<dbReference type="CDD" id="cd05930">
    <property type="entry name" value="A_NRPS"/>
    <property type="match status" value="1"/>
</dbReference>
<dbReference type="PANTHER" id="PTHR45527:SF1">
    <property type="entry name" value="FATTY ACID SYNTHASE"/>
    <property type="match status" value="1"/>
</dbReference>
<dbReference type="SUPFAM" id="SSF52777">
    <property type="entry name" value="CoA-dependent acyltransferases"/>
    <property type="match status" value="4"/>
</dbReference>
<dbReference type="Pfam" id="PF00550">
    <property type="entry name" value="PP-binding"/>
    <property type="match status" value="2"/>
</dbReference>
<dbReference type="OrthoDB" id="2472181at2"/>
<evidence type="ECO:0000256" key="2">
    <source>
        <dbReference type="ARBA" id="ARBA00022450"/>
    </source>
</evidence>
<protein>
    <submittedName>
        <fullName evidence="7">Amino acid adenylation domain-containing protein</fullName>
    </submittedName>
</protein>
<reference evidence="7 8" key="1">
    <citation type="submission" date="2018-03" db="EMBL/GenBank/DDBJ databases">
        <title>Genomic Encyclopedia of Archaeal and Bacterial Type Strains, Phase II (KMG-II): from individual species to whole genera.</title>
        <authorList>
            <person name="Goeker M."/>
        </authorList>
    </citation>
    <scope>NUCLEOTIDE SEQUENCE [LARGE SCALE GENOMIC DNA]</scope>
    <source>
        <strain evidence="7 8">DSM 44720</strain>
    </source>
</reference>
<dbReference type="Pfam" id="PF13193">
    <property type="entry name" value="AMP-binding_C"/>
    <property type="match status" value="1"/>
</dbReference>
<dbReference type="PROSITE" id="PS52004">
    <property type="entry name" value="KS3_2"/>
    <property type="match status" value="1"/>
</dbReference>
<keyword evidence="4" id="KW-0808">Transferase</keyword>
<organism evidence="7 8">
    <name type="scientific">Umezawaea tangerina</name>
    <dbReference type="NCBI Taxonomy" id="84725"/>
    <lineage>
        <taxon>Bacteria</taxon>
        <taxon>Bacillati</taxon>
        <taxon>Actinomycetota</taxon>
        <taxon>Actinomycetes</taxon>
        <taxon>Pseudonocardiales</taxon>
        <taxon>Pseudonocardiaceae</taxon>
        <taxon>Umezawaea</taxon>
    </lineage>
</organism>
<evidence type="ECO:0000313" key="7">
    <source>
        <dbReference type="EMBL" id="PRY41581.1"/>
    </source>
</evidence>
<evidence type="ECO:0000256" key="3">
    <source>
        <dbReference type="ARBA" id="ARBA00022553"/>
    </source>
</evidence>
<dbReference type="InterPro" id="IPR020806">
    <property type="entry name" value="PKS_PP-bd"/>
</dbReference>